<keyword evidence="4" id="KW-0493">Microtubule</keyword>
<dbReference type="SUPFAM" id="SSF52540">
    <property type="entry name" value="P-loop containing nucleoside triphosphate hydrolases"/>
    <property type="match status" value="1"/>
</dbReference>
<dbReference type="PROSITE" id="PS00411">
    <property type="entry name" value="KINESIN_MOTOR_1"/>
    <property type="match status" value="1"/>
</dbReference>
<comment type="similarity">
    <text evidence="3 4">Belongs to the TRAFAC class myosin-kinesin ATPase superfamily. Kinesin family.</text>
</comment>
<feature type="compositionally biased region" description="Polar residues" evidence="6">
    <location>
        <begin position="285"/>
        <end position="298"/>
    </location>
</feature>
<feature type="coiled-coil region" evidence="5">
    <location>
        <begin position="393"/>
        <end position="430"/>
    </location>
</feature>
<reference evidence="8" key="1">
    <citation type="submission" date="2023-01" db="EMBL/GenBank/DDBJ databases">
        <title>Metagenome sequencing of chrysophaentin producing Chrysophaeum taylorii.</title>
        <authorList>
            <person name="Davison J."/>
            <person name="Bewley C."/>
        </authorList>
    </citation>
    <scope>NUCLEOTIDE SEQUENCE</scope>
    <source>
        <strain evidence="8">NIES-1699</strain>
    </source>
</reference>
<feature type="compositionally biased region" description="Basic and acidic residues" evidence="6">
    <location>
        <begin position="347"/>
        <end position="359"/>
    </location>
</feature>
<feature type="binding site" evidence="3">
    <location>
        <begin position="37"/>
        <end position="44"/>
    </location>
    <ligand>
        <name>ATP</name>
        <dbReference type="ChEBI" id="CHEBI:30616"/>
    </ligand>
</feature>
<dbReference type="GO" id="GO:0005524">
    <property type="term" value="F:ATP binding"/>
    <property type="evidence" value="ECO:0007669"/>
    <property type="project" value="UniProtKB-UniRule"/>
</dbReference>
<dbReference type="GO" id="GO:0008017">
    <property type="term" value="F:microtubule binding"/>
    <property type="evidence" value="ECO:0007669"/>
    <property type="project" value="InterPro"/>
</dbReference>
<dbReference type="PANTHER" id="PTHR47969:SF29">
    <property type="entry name" value="KINESIN-LIKE PROTEIN"/>
    <property type="match status" value="1"/>
</dbReference>
<dbReference type="SMART" id="SM00129">
    <property type="entry name" value="KISc"/>
    <property type="match status" value="1"/>
</dbReference>
<feature type="region of interest" description="Disordered" evidence="6">
    <location>
        <begin position="285"/>
        <end position="305"/>
    </location>
</feature>
<keyword evidence="3 4" id="KW-0505">Motor protein</keyword>
<evidence type="ECO:0000256" key="1">
    <source>
        <dbReference type="ARBA" id="ARBA00022741"/>
    </source>
</evidence>
<evidence type="ECO:0000256" key="2">
    <source>
        <dbReference type="ARBA" id="ARBA00022840"/>
    </source>
</evidence>
<comment type="caution">
    <text evidence="8">The sequence shown here is derived from an EMBL/GenBank/DDBJ whole genome shotgun (WGS) entry which is preliminary data.</text>
</comment>
<accession>A0AAD7XN03</accession>
<name>A0AAD7XN03_9STRA</name>
<dbReference type="GO" id="GO:0051231">
    <property type="term" value="P:spindle elongation"/>
    <property type="evidence" value="ECO:0007669"/>
    <property type="project" value="TreeGrafter"/>
</dbReference>
<dbReference type="EMBL" id="JAQMWT010000317">
    <property type="protein sequence ID" value="KAJ8605191.1"/>
    <property type="molecule type" value="Genomic_DNA"/>
</dbReference>
<feature type="domain" description="Kinesin motor" evidence="7">
    <location>
        <begin position="1"/>
        <end position="274"/>
    </location>
</feature>
<dbReference type="Proteomes" id="UP001230188">
    <property type="component" value="Unassembled WGS sequence"/>
</dbReference>
<keyword evidence="1 3" id="KW-0547">Nucleotide-binding</keyword>
<gene>
    <name evidence="8" type="ORF">CTAYLR_000406</name>
</gene>
<dbReference type="GO" id="GO:0007052">
    <property type="term" value="P:mitotic spindle organization"/>
    <property type="evidence" value="ECO:0007669"/>
    <property type="project" value="TreeGrafter"/>
</dbReference>
<dbReference type="GO" id="GO:0003777">
    <property type="term" value="F:microtubule motor activity"/>
    <property type="evidence" value="ECO:0007669"/>
    <property type="project" value="InterPro"/>
</dbReference>
<evidence type="ECO:0000313" key="9">
    <source>
        <dbReference type="Proteomes" id="UP001230188"/>
    </source>
</evidence>
<dbReference type="InterPro" id="IPR027640">
    <property type="entry name" value="Kinesin-like_fam"/>
</dbReference>
<sequence>MCAHDDFQQSDVFRHCGASSLLDAAVEGMKVTILAYGATGSGKTHTIIGEDGGDIGLIERSAKYLFETKRSGLRLVASCYEVYSENVYDLLNASKTPLPVRHNTTANAFFVPGLVELECHDACDVAAIVAEGRRARRRAAHKLNRDSSRGHALLSCKLVTSSGHQLGKVTFVDLAGNERLGRSQTENATETGSINRSLFALGKVISALARTHPSTSQVDDASHVPYRDSTLTKLLMDSLGGDVFTLMIACVSPAPAHLDETLCTLQYAFRAKGIHNAPTVQLVSASPLSSEGDTATTTRSHESDEMLALRRENARLREENRRLRAMQGTASEPPSTRDDNTWSMYRQESRERGAYETRHSARSRVSGSSRSSETPAARAATDQQRVDYLDSKIDRLQEHFSSLEAKLDAANTTKAEVDSLRHNQEQQQQQQQQWHQAQWNAALATQQQQEHAMLFHHHHKQQQQQQQQQAHMHAALVGGTAIPQQDFYSASYGMPPLVSHDTPYLAQHHEKREESAQGQQHRRLASPSDDHLCAVHRQSSGDVVRRHREGILGI</sequence>
<dbReference type="InterPro" id="IPR036961">
    <property type="entry name" value="Kinesin_motor_dom_sf"/>
</dbReference>
<feature type="region of interest" description="Disordered" evidence="6">
    <location>
        <begin position="323"/>
        <end position="385"/>
    </location>
</feature>
<dbReference type="GO" id="GO:0007018">
    <property type="term" value="P:microtubule-based movement"/>
    <property type="evidence" value="ECO:0007669"/>
    <property type="project" value="InterPro"/>
</dbReference>
<evidence type="ECO:0000256" key="6">
    <source>
        <dbReference type="SAM" id="MobiDB-lite"/>
    </source>
</evidence>
<dbReference type="Pfam" id="PF00225">
    <property type="entry name" value="Kinesin"/>
    <property type="match status" value="1"/>
</dbReference>
<dbReference type="AlphaFoldDB" id="A0AAD7XN03"/>
<dbReference type="InterPro" id="IPR027417">
    <property type="entry name" value="P-loop_NTPase"/>
</dbReference>
<dbReference type="PRINTS" id="PR00380">
    <property type="entry name" value="KINESINHEAVY"/>
</dbReference>
<evidence type="ECO:0000313" key="8">
    <source>
        <dbReference type="EMBL" id="KAJ8605191.1"/>
    </source>
</evidence>
<feature type="compositionally biased region" description="Low complexity" evidence="6">
    <location>
        <begin position="363"/>
        <end position="372"/>
    </location>
</feature>
<evidence type="ECO:0000259" key="7">
    <source>
        <dbReference type="PROSITE" id="PS50067"/>
    </source>
</evidence>
<dbReference type="GO" id="GO:0005874">
    <property type="term" value="C:microtubule"/>
    <property type="evidence" value="ECO:0007669"/>
    <property type="project" value="UniProtKB-KW"/>
</dbReference>
<keyword evidence="2 3" id="KW-0067">ATP-binding</keyword>
<evidence type="ECO:0000256" key="3">
    <source>
        <dbReference type="PROSITE-ProRule" id="PRU00283"/>
    </source>
</evidence>
<protein>
    <recommendedName>
        <fullName evidence="4">Kinesin-like protein</fullName>
    </recommendedName>
</protein>
<evidence type="ECO:0000256" key="4">
    <source>
        <dbReference type="RuleBase" id="RU000394"/>
    </source>
</evidence>
<dbReference type="PROSITE" id="PS50067">
    <property type="entry name" value="KINESIN_MOTOR_2"/>
    <property type="match status" value="1"/>
</dbReference>
<evidence type="ECO:0000256" key="5">
    <source>
        <dbReference type="SAM" id="Coils"/>
    </source>
</evidence>
<proteinExistence type="inferred from homology"/>
<keyword evidence="9" id="KW-1185">Reference proteome</keyword>
<dbReference type="GO" id="GO:0005875">
    <property type="term" value="C:microtubule associated complex"/>
    <property type="evidence" value="ECO:0007669"/>
    <property type="project" value="TreeGrafter"/>
</dbReference>
<dbReference type="InterPro" id="IPR019821">
    <property type="entry name" value="Kinesin_motor_CS"/>
</dbReference>
<organism evidence="8 9">
    <name type="scientific">Chrysophaeum taylorii</name>
    <dbReference type="NCBI Taxonomy" id="2483200"/>
    <lineage>
        <taxon>Eukaryota</taxon>
        <taxon>Sar</taxon>
        <taxon>Stramenopiles</taxon>
        <taxon>Ochrophyta</taxon>
        <taxon>Pelagophyceae</taxon>
        <taxon>Pelagomonadales</taxon>
        <taxon>Pelagomonadaceae</taxon>
        <taxon>Chrysophaeum</taxon>
    </lineage>
</organism>
<dbReference type="InterPro" id="IPR001752">
    <property type="entry name" value="Kinesin_motor_dom"/>
</dbReference>
<dbReference type="PANTHER" id="PTHR47969">
    <property type="entry name" value="CHROMOSOME-ASSOCIATED KINESIN KIF4A-RELATED"/>
    <property type="match status" value="1"/>
</dbReference>
<feature type="region of interest" description="Disordered" evidence="6">
    <location>
        <begin position="507"/>
        <end position="532"/>
    </location>
</feature>
<keyword evidence="5" id="KW-0175">Coiled coil</keyword>
<dbReference type="Gene3D" id="3.40.850.10">
    <property type="entry name" value="Kinesin motor domain"/>
    <property type="match status" value="1"/>
</dbReference>